<dbReference type="OrthoDB" id="9804278at2"/>
<evidence type="ECO:0000259" key="6">
    <source>
        <dbReference type="PROSITE" id="PS50126"/>
    </source>
</evidence>
<keyword evidence="3" id="KW-0378">Hydrolase</keyword>
<dbReference type="GO" id="GO:0004540">
    <property type="term" value="F:RNA nuclease activity"/>
    <property type="evidence" value="ECO:0007669"/>
    <property type="project" value="InterPro"/>
</dbReference>
<evidence type="ECO:0000256" key="5">
    <source>
        <dbReference type="ARBA" id="ARBA00022884"/>
    </source>
</evidence>
<evidence type="ECO:0000313" key="8">
    <source>
        <dbReference type="Proteomes" id="UP000187485"/>
    </source>
</evidence>
<dbReference type="GO" id="GO:0005737">
    <property type="term" value="C:cytoplasm"/>
    <property type="evidence" value="ECO:0007669"/>
    <property type="project" value="TreeGrafter"/>
</dbReference>
<dbReference type="GO" id="GO:0046872">
    <property type="term" value="F:metal ion binding"/>
    <property type="evidence" value="ECO:0007669"/>
    <property type="project" value="UniProtKB-KW"/>
</dbReference>
<dbReference type="RefSeq" id="WP_075858134.1">
    <property type="nucleotide sequence ID" value="NZ_BDJK01000003.1"/>
</dbReference>
<dbReference type="CDD" id="cd04453">
    <property type="entry name" value="S1_RNase_E"/>
    <property type="match status" value="1"/>
</dbReference>
<reference evidence="8" key="1">
    <citation type="submission" date="2016-12" db="EMBL/GenBank/DDBJ databases">
        <title>Draft Genome Sequences od Carboxydothermus pertinax and islandicus, Hydrogenogenic Carboxydotrophic Bacteria.</title>
        <authorList>
            <person name="Fukuyama Y."/>
            <person name="Ohmae K."/>
            <person name="Yoneda Y."/>
            <person name="Yoshida T."/>
            <person name="Sako Y."/>
        </authorList>
    </citation>
    <scope>NUCLEOTIDE SEQUENCE [LARGE SCALE GENOMIC DNA]</scope>
    <source>
        <strain evidence="8">Ug1</strain>
    </source>
</reference>
<dbReference type="GO" id="GO:0006364">
    <property type="term" value="P:rRNA processing"/>
    <property type="evidence" value="ECO:0007669"/>
    <property type="project" value="TreeGrafter"/>
</dbReference>
<keyword evidence="4" id="KW-0460">Magnesium</keyword>
<keyword evidence="2" id="KW-0479">Metal-binding</keyword>
<dbReference type="Pfam" id="PF10150">
    <property type="entry name" value="RNase_E_G"/>
    <property type="match status" value="1"/>
</dbReference>
<evidence type="ECO:0000313" key="7">
    <source>
        <dbReference type="EMBL" id="GAV21686.1"/>
    </source>
</evidence>
<keyword evidence="5" id="KW-0694">RNA-binding</keyword>
<dbReference type="InterPro" id="IPR003029">
    <property type="entry name" value="S1_domain"/>
</dbReference>
<dbReference type="InterPro" id="IPR012340">
    <property type="entry name" value="NA-bd_OB-fold"/>
</dbReference>
<dbReference type="PANTHER" id="PTHR30001:SF0">
    <property type="entry name" value="RIBONUCLEASE G"/>
    <property type="match status" value="1"/>
</dbReference>
<proteinExistence type="predicted"/>
<sequence length="388" mass="44217">MNKTLVFHRQPEYDLAAVMVDGSPFSLFAKKRNEETQINDIYLGKVEKVVPGLQAAFVNLGLARNGYLPLEEINVKPGDVVMVRVVKNPTESKGAKLSTVISLPGRNLVYFPQKELKGVSRKLQEEKREYYQKILEGLNLPGGFIVRTLAGDEGDLVLEAKRLYEEWQGILERSRFAKAPALLYKEDDLFTWCLRELLDNEFTALYVDDFELLEIGQKFRERFRVLLPPVYKSFNVMEEFRLAQTLVKLTRERVWLKSGGMLVIEKTEALTAIDVNSGKFIGKKDLKETAFKINLEAAREIARQVRLRNIGGIIVVDFISLLEEERWEEILKVLEEEFLRDKAKVKITGKTPSGLVEIARQKIGLSIGELFTKECIACQGTGRITDIT</sequence>
<dbReference type="Proteomes" id="UP000187485">
    <property type="component" value="Unassembled WGS sequence"/>
</dbReference>
<evidence type="ECO:0000256" key="4">
    <source>
        <dbReference type="ARBA" id="ARBA00022842"/>
    </source>
</evidence>
<accession>A0A1L8CRY8</accession>
<dbReference type="EMBL" id="BDJK01000003">
    <property type="protein sequence ID" value="GAV21686.1"/>
    <property type="molecule type" value="Genomic_DNA"/>
</dbReference>
<dbReference type="GO" id="GO:0016787">
    <property type="term" value="F:hydrolase activity"/>
    <property type="evidence" value="ECO:0007669"/>
    <property type="project" value="UniProtKB-KW"/>
</dbReference>
<dbReference type="NCBIfam" id="TIGR00757">
    <property type="entry name" value="RNaseEG"/>
    <property type="match status" value="1"/>
</dbReference>
<feature type="domain" description="S1 motif" evidence="6">
    <location>
        <begin position="39"/>
        <end position="100"/>
    </location>
</feature>
<dbReference type="SMART" id="SM00316">
    <property type="entry name" value="S1"/>
    <property type="match status" value="1"/>
</dbReference>
<dbReference type="GO" id="GO:0003723">
    <property type="term" value="F:RNA binding"/>
    <property type="evidence" value="ECO:0007669"/>
    <property type="project" value="UniProtKB-KW"/>
</dbReference>
<dbReference type="SUPFAM" id="SSF50249">
    <property type="entry name" value="Nucleic acid-binding proteins"/>
    <property type="match status" value="1"/>
</dbReference>
<name>A0A1L8CRY8_9THEO</name>
<dbReference type="PANTHER" id="PTHR30001">
    <property type="entry name" value="RIBONUCLEASE"/>
    <property type="match status" value="1"/>
</dbReference>
<dbReference type="InterPro" id="IPR019307">
    <property type="entry name" value="RNA-bd_AU-1/RNase_E/G"/>
</dbReference>
<protein>
    <submittedName>
        <fullName evidence="7">Ribonuclease E/G</fullName>
    </submittedName>
</protein>
<dbReference type="STRING" id="870242.cpu_01960"/>
<gene>
    <name evidence="7" type="ORF">cpu_01960</name>
</gene>
<evidence type="ECO:0000256" key="3">
    <source>
        <dbReference type="ARBA" id="ARBA00022801"/>
    </source>
</evidence>
<organism evidence="7 8">
    <name type="scientific">Carboxydothermus pertinax</name>
    <dbReference type="NCBI Taxonomy" id="870242"/>
    <lineage>
        <taxon>Bacteria</taxon>
        <taxon>Bacillati</taxon>
        <taxon>Bacillota</taxon>
        <taxon>Clostridia</taxon>
        <taxon>Thermoanaerobacterales</taxon>
        <taxon>Thermoanaerobacteraceae</taxon>
        <taxon>Carboxydothermus</taxon>
    </lineage>
</organism>
<dbReference type="Gene3D" id="2.40.50.140">
    <property type="entry name" value="Nucleic acid-binding proteins"/>
    <property type="match status" value="1"/>
</dbReference>
<dbReference type="PROSITE" id="PS50126">
    <property type="entry name" value="S1"/>
    <property type="match status" value="1"/>
</dbReference>
<comment type="caution">
    <text evidence="7">The sequence shown here is derived from an EMBL/GenBank/DDBJ whole genome shotgun (WGS) entry which is preliminary data.</text>
</comment>
<keyword evidence="8" id="KW-1185">Reference proteome</keyword>
<dbReference type="InterPro" id="IPR004659">
    <property type="entry name" value="RNase_E/G"/>
</dbReference>
<dbReference type="AlphaFoldDB" id="A0A1L8CRY8"/>
<evidence type="ECO:0000256" key="1">
    <source>
        <dbReference type="ARBA" id="ARBA00001946"/>
    </source>
</evidence>
<evidence type="ECO:0000256" key="2">
    <source>
        <dbReference type="ARBA" id="ARBA00022723"/>
    </source>
</evidence>
<comment type="cofactor">
    <cofactor evidence="1">
        <name>Mg(2+)</name>
        <dbReference type="ChEBI" id="CHEBI:18420"/>
    </cofactor>
</comment>